<organism evidence="1">
    <name type="scientific">Anguilla anguilla</name>
    <name type="common">European freshwater eel</name>
    <name type="synonym">Muraena anguilla</name>
    <dbReference type="NCBI Taxonomy" id="7936"/>
    <lineage>
        <taxon>Eukaryota</taxon>
        <taxon>Metazoa</taxon>
        <taxon>Chordata</taxon>
        <taxon>Craniata</taxon>
        <taxon>Vertebrata</taxon>
        <taxon>Euteleostomi</taxon>
        <taxon>Actinopterygii</taxon>
        <taxon>Neopterygii</taxon>
        <taxon>Teleostei</taxon>
        <taxon>Anguilliformes</taxon>
        <taxon>Anguillidae</taxon>
        <taxon>Anguilla</taxon>
    </lineage>
</organism>
<reference evidence="1" key="2">
    <citation type="journal article" date="2015" name="Fish Shellfish Immunol.">
        <title>Early steps in the European eel (Anguilla anguilla)-Vibrio vulnificus interaction in the gills: Role of the RtxA13 toxin.</title>
        <authorList>
            <person name="Callol A."/>
            <person name="Pajuelo D."/>
            <person name="Ebbesson L."/>
            <person name="Teles M."/>
            <person name="MacKenzie S."/>
            <person name="Amaro C."/>
        </authorList>
    </citation>
    <scope>NUCLEOTIDE SEQUENCE</scope>
</reference>
<sequence length="27" mass="3265">MMTLLYHSRSHCLENLEEVDTHPDHQK</sequence>
<protein>
    <submittedName>
        <fullName evidence="1">Uncharacterized protein</fullName>
    </submittedName>
</protein>
<proteinExistence type="predicted"/>
<evidence type="ECO:0000313" key="1">
    <source>
        <dbReference type="EMBL" id="JAH89185.1"/>
    </source>
</evidence>
<accession>A0A0E9WHW9</accession>
<name>A0A0E9WHW9_ANGAN</name>
<reference evidence="1" key="1">
    <citation type="submission" date="2014-11" db="EMBL/GenBank/DDBJ databases">
        <authorList>
            <person name="Amaro Gonzalez C."/>
        </authorList>
    </citation>
    <scope>NUCLEOTIDE SEQUENCE</scope>
</reference>
<dbReference type="AlphaFoldDB" id="A0A0E9WHW9"/>
<dbReference type="EMBL" id="GBXM01019392">
    <property type="protein sequence ID" value="JAH89185.1"/>
    <property type="molecule type" value="Transcribed_RNA"/>
</dbReference>